<organism evidence="1 2">
    <name type="scientific">Gemmata massiliana</name>
    <dbReference type="NCBI Taxonomy" id="1210884"/>
    <lineage>
        <taxon>Bacteria</taxon>
        <taxon>Pseudomonadati</taxon>
        <taxon>Planctomycetota</taxon>
        <taxon>Planctomycetia</taxon>
        <taxon>Gemmatales</taxon>
        <taxon>Gemmataceae</taxon>
        <taxon>Gemmata</taxon>
    </lineage>
</organism>
<accession>A0A6P2CVG7</accession>
<keyword evidence="2" id="KW-1185">Reference proteome</keyword>
<proteinExistence type="predicted"/>
<name>A0A6P2CVG7_9BACT</name>
<dbReference type="Proteomes" id="UP000464178">
    <property type="component" value="Chromosome"/>
</dbReference>
<gene>
    <name evidence="1" type="ORF">SOIL9_55690</name>
</gene>
<dbReference type="KEGG" id="gms:SOIL9_55690"/>
<dbReference type="EMBL" id="LR593886">
    <property type="protein sequence ID" value="VTR92145.1"/>
    <property type="molecule type" value="Genomic_DNA"/>
</dbReference>
<dbReference type="AlphaFoldDB" id="A0A6P2CVG7"/>
<reference evidence="1 2" key="1">
    <citation type="submission" date="2019-05" db="EMBL/GenBank/DDBJ databases">
        <authorList>
            <consortium name="Science for Life Laboratories"/>
        </authorList>
    </citation>
    <scope>NUCLEOTIDE SEQUENCE [LARGE SCALE GENOMIC DNA]</scope>
    <source>
        <strain evidence="1">Soil9</strain>
    </source>
</reference>
<evidence type="ECO:0000313" key="2">
    <source>
        <dbReference type="Proteomes" id="UP000464178"/>
    </source>
</evidence>
<sequence>MVYLGDVEVAEPMVLNQGKLKIQNQWDEVKLGPISNWKVAATVVARVCDETVLNTGQVDATIHHRF</sequence>
<evidence type="ECO:0000313" key="1">
    <source>
        <dbReference type="EMBL" id="VTR92145.1"/>
    </source>
</evidence>
<protein>
    <submittedName>
        <fullName evidence="1">Uncharacterized protein</fullName>
    </submittedName>
</protein>